<reference evidence="4" key="1">
    <citation type="submission" date="2016-09" db="EMBL/GenBank/DDBJ databases">
        <authorList>
            <person name="Varghese N."/>
            <person name="Submissions S."/>
        </authorList>
    </citation>
    <scope>NUCLEOTIDE SEQUENCE [LARGE SCALE GENOMIC DNA]</scope>
    <source>
        <strain evidence="4">ANC 3699</strain>
    </source>
</reference>
<dbReference type="InterPro" id="IPR032465">
    <property type="entry name" value="ACMSD"/>
</dbReference>
<dbReference type="OrthoDB" id="149172at2"/>
<dbReference type="PANTHER" id="PTHR21240:SF28">
    <property type="entry name" value="ISO-OROTATE DECARBOXYLASE (EUROFUNG)"/>
    <property type="match status" value="1"/>
</dbReference>
<dbReference type="RefSeq" id="WP_092614368.1">
    <property type="nucleotide sequence ID" value="NZ_FMYK01000001.1"/>
</dbReference>
<dbReference type="GO" id="GO:0005737">
    <property type="term" value="C:cytoplasm"/>
    <property type="evidence" value="ECO:0007669"/>
    <property type="project" value="TreeGrafter"/>
</dbReference>
<keyword evidence="1" id="KW-0456">Lyase</keyword>
<evidence type="ECO:0000313" key="4">
    <source>
        <dbReference type="Proteomes" id="UP000242317"/>
    </source>
</evidence>
<proteinExistence type="predicted"/>
<name>A0A1G6GJA2_9GAMM</name>
<dbReference type="Gene3D" id="3.20.20.140">
    <property type="entry name" value="Metal-dependent hydrolases"/>
    <property type="match status" value="1"/>
</dbReference>
<dbReference type="AlphaFoldDB" id="A0A1G6GJA2"/>
<dbReference type="InterPro" id="IPR006680">
    <property type="entry name" value="Amidohydro-rel"/>
</dbReference>
<organism evidence="3 4">
    <name type="scientific">Acinetobacter marinus</name>
    <dbReference type="NCBI Taxonomy" id="281375"/>
    <lineage>
        <taxon>Bacteria</taxon>
        <taxon>Pseudomonadati</taxon>
        <taxon>Pseudomonadota</taxon>
        <taxon>Gammaproteobacteria</taxon>
        <taxon>Moraxellales</taxon>
        <taxon>Moraxellaceae</taxon>
        <taxon>Acinetobacter</taxon>
    </lineage>
</organism>
<dbReference type="SUPFAM" id="SSF51556">
    <property type="entry name" value="Metallo-dependent hydrolases"/>
    <property type="match status" value="1"/>
</dbReference>
<dbReference type="PANTHER" id="PTHR21240">
    <property type="entry name" value="2-AMINO-3-CARBOXYLMUCONATE-6-SEMIALDEHYDE DECARBOXYLASE"/>
    <property type="match status" value="1"/>
</dbReference>
<dbReference type="EMBL" id="FMYK01000001">
    <property type="protein sequence ID" value="SDB82102.1"/>
    <property type="molecule type" value="Genomic_DNA"/>
</dbReference>
<evidence type="ECO:0000313" key="3">
    <source>
        <dbReference type="EMBL" id="SDB82102.1"/>
    </source>
</evidence>
<protein>
    <submittedName>
        <fullName evidence="3">Predicted metal-dependent hydrolase, TIM-barrel fold</fullName>
    </submittedName>
</protein>
<dbReference type="InterPro" id="IPR032466">
    <property type="entry name" value="Metal_Hydrolase"/>
</dbReference>
<dbReference type="GO" id="GO:0016787">
    <property type="term" value="F:hydrolase activity"/>
    <property type="evidence" value="ECO:0007669"/>
    <property type="project" value="UniProtKB-KW"/>
</dbReference>
<evidence type="ECO:0000256" key="1">
    <source>
        <dbReference type="ARBA" id="ARBA00023239"/>
    </source>
</evidence>
<dbReference type="GO" id="GO:0019748">
    <property type="term" value="P:secondary metabolic process"/>
    <property type="evidence" value="ECO:0007669"/>
    <property type="project" value="TreeGrafter"/>
</dbReference>
<dbReference type="Proteomes" id="UP000242317">
    <property type="component" value="Unassembled WGS sequence"/>
</dbReference>
<sequence>MTNTVIQQGRIDVHHHIVPPIFRQTMLEKGIEKVAGAPLPKWSPAQSIDIMDQIGTQTAIVSLSAPGVYFGNVQEACTLAREVNEYSAQMRQDYPKRFGFFAVLPMPFTAESCAEAIYALDVLKADGIVLLGSTHGVFLGDARFEELMVELNQRKAMVFIHPNLHESSEQLGLSTPGFILEFLPDTTRAAVNLITSGVMERYPDIQFILAHAGGFLPYIAWRVSLGNLMPEMNKNAPQGMLTYIKRFYFDTALSTSPYAMSALNALVGSERILFGSDFPFAPAPVSHMQTKNLQELDVFNEQDLYRIQRGNALGLFPQYQQGDEIVTPRPIYQHESFGNKFKRWMTQPIVAIADKKRQQ</sequence>
<dbReference type="Pfam" id="PF04909">
    <property type="entry name" value="Amidohydro_2"/>
    <property type="match status" value="1"/>
</dbReference>
<keyword evidence="4" id="KW-1185">Reference proteome</keyword>
<gene>
    <name evidence="3" type="ORF">SAMN05421749_10158</name>
</gene>
<evidence type="ECO:0000259" key="2">
    <source>
        <dbReference type="Pfam" id="PF04909"/>
    </source>
</evidence>
<accession>A0A1G6GJA2</accession>
<dbReference type="GO" id="GO:0016831">
    <property type="term" value="F:carboxy-lyase activity"/>
    <property type="evidence" value="ECO:0007669"/>
    <property type="project" value="InterPro"/>
</dbReference>
<keyword evidence="3" id="KW-0378">Hydrolase</keyword>
<feature type="domain" description="Amidohydrolase-related" evidence="2">
    <location>
        <begin position="11"/>
        <end position="317"/>
    </location>
</feature>